<dbReference type="AlphaFoldDB" id="A0A1R0Y9N3"/>
<evidence type="ECO:0008006" key="3">
    <source>
        <dbReference type="Google" id="ProtNLM"/>
    </source>
</evidence>
<sequence length="129" mass="15072">MMAYGLKAIAKELGCSQNTIGRMMKKHADFPVKKLPDINTYAFDVGKCKKWWSENRSEKSSNQAPDNAMQMSQFARVLEVSSRMVLVWRQKGLEAEKLIDGTVWIDLEKARKWFRKQNDERTKAYAYKF</sequence>
<organism evidence="1 2">
    <name type="scientific">Paenibacillus odorifer</name>
    <dbReference type="NCBI Taxonomy" id="189426"/>
    <lineage>
        <taxon>Bacteria</taxon>
        <taxon>Bacillati</taxon>
        <taxon>Bacillota</taxon>
        <taxon>Bacilli</taxon>
        <taxon>Bacillales</taxon>
        <taxon>Paenibacillaceae</taxon>
        <taxon>Paenibacillus</taxon>
    </lineage>
</organism>
<reference evidence="1 2" key="1">
    <citation type="submission" date="2016-10" db="EMBL/GenBank/DDBJ databases">
        <title>Paenibacillus species isolates.</title>
        <authorList>
            <person name="Beno S.M."/>
        </authorList>
    </citation>
    <scope>NUCLEOTIDE SEQUENCE [LARGE SCALE GENOMIC DNA]</scope>
    <source>
        <strain evidence="1 2">FSL H7-0710</strain>
    </source>
</reference>
<protein>
    <recommendedName>
        <fullName evidence="3">DNA-binding protein</fullName>
    </recommendedName>
</protein>
<dbReference type="RefSeq" id="WP_076116279.1">
    <property type="nucleotide sequence ID" value="NZ_MPTC01000001.1"/>
</dbReference>
<accession>A0A1R0Y9N3</accession>
<dbReference type="EMBL" id="MPTC01000001">
    <property type="protein sequence ID" value="OMD44021.1"/>
    <property type="molecule type" value="Genomic_DNA"/>
</dbReference>
<dbReference type="InterPro" id="IPR036388">
    <property type="entry name" value="WH-like_DNA-bd_sf"/>
</dbReference>
<gene>
    <name evidence="1" type="ORF">BSK52_00270</name>
</gene>
<dbReference type="Proteomes" id="UP000187439">
    <property type="component" value="Unassembled WGS sequence"/>
</dbReference>
<evidence type="ECO:0000313" key="2">
    <source>
        <dbReference type="Proteomes" id="UP000187439"/>
    </source>
</evidence>
<comment type="caution">
    <text evidence="1">The sequence shown here is derived from an EMBL/GenBank/DDBJ whole genome shotgun (WGS) entry which is preliminary data.</text>
</comment>
<dbReference type="Gene3D" id="1.10.10.10">
    <property type="entry name" value="Winged helix-like DNA-binding domain superfamily/Winged helix DNA-binding domain"/>
    <property type="match status" value="1"/>
</dbReference>
<proteinExistence type="predicted"/>
<evidence type="ECO:0000313" key="1">
    <source>
        <dbReference type="EMBL" id="OMD44021.1"/>
    </source>
</evidence>
<name>A0A1R0Y9N3_9BACL</name>